<dbReference type="Proteomes" id="UP000186917">
    <property type="component" value="Unassembled WGS sequence"/>
</dbReference>
<proteinExistence type="predicted"/>
<dbReference type="EMBL" id="FTOR01000001">
    <property type="protein sequence ID" value="SIS73821.1"/>
    <property type="molecule type" value="Genomic_DNA"/>
</dbReference>
<evidence type="ECO:0000313" key="2">
    <source>
        <dbReference type="EMBL" id="SIS73821.1"/>
    </source>
</evidence>
<dbReference type="RefSeq" id="WP_076376066.1">
    <property type="nucleotide sequence ID" value="NZ_AP017422.1"/>
</dbReference>
<sequence>MKTKTLYFLLIAVLLVTTSYAQIQKKQGLVVLNNGDTLYGWINYKAWRKNPKSFTFYSDSATGKSVTYTVNDVHYLEITGFDIYKKAIVTKDLRPVDMNSLLPIEQEAIQKDTVLLRALLLGKKLNLYELNEDKLHLYTEADPDVFTLLEYKMGLNSNGQVVTLPIYKDQLNGLATRFASEGAKEMIESTEYAERDIKKVIATINNDQLQYAYKRPRGRLFSFFIGGGLASGKINMAGKMSNVQLSRNTTGTVEAGVNIYAVRSLQDLVFRFDVSYLPYNYTSTMSDAADYFKYDYYLKGSDTRLSLSLLYNVFRREKCKIYAGIGGAYNLISLKKNEMHQRATGLETTVINDYFKVGSNWTSCHFRVGVLLMKRFELYVNSVFTGVYAEGNEYSMSPRYSSANFCIHL</sequence>
<feature type="chain" id="PRO_5013383421" description="Outer membrane protein beta-barrel domain-containing protein" evidence="1">
    <location>
        <begin position="22"/>
        <end position="409"/>
    </location>
</feature>
<evidence type="ECO:0000256" key="1">
    <source>
        <dbReference type="SAM" id="SignalP"/>
    </source>
</evidence>
<keyword evidence="1" id="KW-0732">Signal</keyword>
<gene>
    <name evidence="2" type="ORF">SAMN05421788_101908</name>
</gene>
<evidence type="ECO:0008006" key="4">
    <source>
        <dbReference type="Google" id="ProtNLM"/>
    </source>
</evidence>
<name>A0A1N7LJ86_9BACT</name>
<protein>
    <recommendedName>
        <fullName evidence="4">Outer membrane protein beta-barrel domain-containing protein</fullName>
    </recommendedName>
</protein>
<feature type="signal peptide" evidence="1">
    <location>
        <begin position="1"/>
        <end position="21"/>
    </location>
</feature>
<organism evidence="2 3">
    <name type="scientific">Filimonas lacunae</name>
    <dbReference type="NCBI Taxonomy" id="477680"/>
    <lineage>
        <taxon>Bacteria</taxon>
        <taxon>Pseudomonadati</taxon>
        <taxon>Bacteroidota</taxon>
        <taxon>Chitinophagia</taxon>
        <taxon>Chitinophagales</taxon>
        <taxon>Chitinophagaceae</taxon>
        <taxon>Filimonas</taxon>
    </lineage>
</organism>
<keyword evidence="3" id="KW-1185">Reference proteome</keyword>
<reference evidence="3" key="1">
    <citation type="submission" date="2017-01" db="EMBL/GenBank/DDBJ databases">
        <authorList>
            <person name="Varghese N."/>
            <person name="Submissions S."/>
        </authorList>
    </citation>
    <scope>NUCLEOTIDE SEQUENCE [LARGE SCALE GENOMIC DNA]</scope>
    <source>
        <strain evidence="3">DSM 21054</strain>
    </source>
</reference>
<accession>A0A1N7LJ86</accession>
<dbReference type="OrthoDB" id="677565at2"/>
<evidence type="ECO:0000313" key="3">
    <source>
        <dbReference type="Proteomes" id="UP000186917"/>
    </source>
</evidence>
<dbReference type="AlphaFoldDB" id="A0A1N7LJ86"/>